<evidence type="ECO:0000313" key="2">
    <source>
        <dbReference type="Proteomes" id="UP000005435"/>
    </source>
</evidence>
<evidence type="ECO:0000313" key="1">
    <source>
        <dbReference type="EMBL" id="AEV69710.1"/>
    </source>
</evidence>
<protein>
    <submittedName>
        <fullName evidence="1">Uncharacterized protein</fullName>
    </submittedName>
</protein>
<dbReference type="Proteomes" id="UP000005435">
    <property type="component" value="Chromosome"/>
</dbReference>
<name>G8LW63_ACECE</name>
<keyword evidence="2" id="KW-1185">Reference proteome</keyword>
<proteinExistence type="predicted"/>
<gene>
    <name evidence="1" type="ordered locus">Clocl_3188</name>
</gene>
<dbReference type="AlphaFoldDB" id="G8LW63"/>
<dbReference type="KEGG" id="ccl:Clocl_3188"/>
<reference evidence="1 2" key="2">
    <citation type="journal article" date="2012" name="Stand. Genomic Sci.">
        <title>Complete Genome Sequence of Clostridium clariflavum DSM 19732.</title>
        <authorList>
            <person name="Izquierdo J.A."/>
            <person name="Goodwin L."/>
            <person name="Davenport K.W."/>
            <person name="Teshima H."/>
            <person name="Bruce D."/>
            <person name="Detter C."/>
            <person name="Tapia R."/>
            <person name="Han S."/>
            <person name="Land M."/>
            <person name="Hauser L."/>
            <person name="Jeffries C.D."/>
            <person name="Han J."/>
            <person name="Pitluck S."/>
            <person name="Nolan M."/>
            <person name="Chen A."/>
            <person name="Huntemann M."/>
            <person name="Mavromatis K."/>
            <person name="Mikhailova N."/>
            <person name="Liolios K."/>
            <person name="Woyke T."/>
            <person name="Lynd L.R."/>
        </authorList>
    </citation>
    <scope>NUCLEOTIDE SEQUENCE [LARGE SCALE GENOMIC DNA]</scope>
    <source>
        <strain evidence="2">DSM 19732 / NBRC 101661 / EBR45</strain>
    </source>
</reference>
<dbReference type="HOGENOM" id="CLU_2218464_0_0_9"/>
<dbReference type="eggNOG" id="COG1305">
    <property type="taxonomic scope" value="Bacteria"/>
</dbReference>
<sequence>MKPQLKIDGDVVAEGKAVGLGNTQEFRMTMKPVGLSQEDVINTVTVGGFYCVGLDYGIVSPKELQKIAQNIEILKNTISIDNIYTDEAMGEILNAVSKAYFAQLNK</sequence>
<organism evidence="1 2">
    <name type="scientific">Acetivibrio clariflavus (strain DSM 19732 / NBRC 101661 / EBR45)</name>
    <name type="common">Clostridium clariflavum</name>
    <dbReference type="NCBI Taxonomy" id="720554"/>
    <lineage>
        <taxon>Bacteria</taxon>
        <taxon>Bacillati</taxon>
        <taxon>Bacillota</taxon>
        <taxon>Clostridia</taxon>
        <taxon>Eubacteriales</taxon>
        <taxon>Oscillospiraceae</taxon>
        <taxon>Acetivibrio</taxon>
    </lineage>
</organism>
<dbReference type="RefSeq" id="WP_014256247.1">
    <property type="nucleotide sequence ID" value="NC_016627.1"/>
</dbReference>
<accession>G8LW63</accession>
<dbReference type="EMBL" id="CP003065">
    <property type="protein sequence ID" value="AEV69710.1"/>
    <property type="molecule type" value="Genomic_DNA"/>
</dbReference>
<reference evidence="2" key="1">
    <citation type="submission" date="2011-12" db="EMBL/GenBank/DDBJ databases">
        <title>Complete sequence of Clostridium clariflavum DSM 19732.</title>
        <authorList>
            <consortium name="US DOE Joint Genome Institute"/>
            <person name="Lucas S."/>
            <person name="Han J."/>
            <person name="Lapidus A."/>
            <person name="Cheng J.-F."/>
            <person name="Goodwin L."/>
            <person name="Pitluck S."/>
            <person name="Peters L."/>
            <person name="Teshima H."/>
            <person name="Detter J.C."/>
            <person name="Han C."/>
            <person name="Tapia R."/>
            <person name="Land M."/>
            <person name="Hauser L."/>
            <person name="Kyrpides N."/>
            <person name="Ivanova N."/>
            <person name="Pagani I."/>
            <person name="Kitzmiller T."/>
            <person name="Lynd L."/>
            <person name="Izquierdo J."/>
            <person name="Woyke T."/>
        </authorList>
    </citation>
    <scope>NUCLEOTIDE SEQUENCE [LARGE SCALE GENOMIC DNA]</scope>
    <source>
        <strain evidence="2">DSM 19732 / NBRC 101661 / EBR45</strain>
    </source>
</reference>